<keyword evidence="2" id="KW-0812">Transmembrane</keyword>
<dbReference type="AlphaFoldDB" id="A0A850EPC7"/>
<feature type="transmembrane region" description="Helical" evidence="2">
    <location>
        <begin position="1156"/>
        <end position="1173"/>
    </location>
</feature>
<evidence type="ECO:0000313" key="7">
    <source>
        <dbReference type="Proteomes" id="UP000564806"/>
    </source>
</evidence>
<feature type="transmembrane region" description="Helical" evidence="2">
    <location>
        <begin position="587"/>
        <end position="607"/>
    </location>
</feature>
<evidence type="ECO:0000256" key="1">
    <source>
        <dbReference type="SAM" id="MobiDB-lite"/>
    </source>
</evidence>
<feature type="transmembrane region" description="Helical" evidence="2">
    <location>
        <begin position="1004"/>
        <end position="1021"/>
    </location>
</feature>
<evidence type="ECO:0000259" key="5">
    <source>
        <dbReference type="Pfam" id="PF16192"/>
    </source>
</evidence>
<dbReference type="InterPro" id="IPR032421">
    <property type="entry name" value="PMT_4TMC"/>
</dbReference>
<evidence type="ECO:0000256" key="2">
    <source>
        <dbReference type="SAM" id="Phobius"/>
    </source>
</evidence>
<gene>
    <name evidence="6" type="ORF">HPT30_14800</name>
</gene>
<keyword evidence="3" id="KW-0732">Signal</keyword>
<feature type="transmembrane region" description="Helical" evidence="2">
    <location>
        <begin position="446"/>
        <end position="466"/>
    </location>
</feature>
<dbReference type="InterPro" id="IPR038731">
    <property type="entry name" value="RgtA/B/C-like"/>
</dbReference>
<evidence type="ECO:0000313" key="6">
    <source>
        <dbReference type="EMBL" id="NUU61609.1"/>
    </source>
</evidence>
<keyword evidence="6" id="KW-0808">Transferase</keyword>
<dbReference type="InterPro" id="IPR008979">
    <property type="entry name" value="Galactose-bd-like_sf"/>
</dbReference>
<proteinExistence type="predicted"/>
<feature type="transmembrane region" description="Helical" evidence="2">
    <location>
        <begin position="363"/>
        <end position="382"/>
    </location>
</feature>
<dbReference type="SUPFAM" id="SSF49785">
    <property type="entry name" value="Galactose-binding domain-like"/>
    <property type="match status" value="2"/>
</dbReference>
<dbReference type="Pfam" id="PF13231">
    <property type="entry name" value="PMT_2"/>
    <property type="match status" value="1"/>
</dbReference>
<feature type="transmembrane region" description="Helical" evidence="2">
    <location>
        <begin position="953"/>
        <end position="969"/>
    </location>
</feature>
<dbReference type="GO" id="GO:0016740">
    <property type="term" value="F:transferase activity"/>
    <property type="evidence" value="ECO:0007669"/>
    <property type="project" value="UniProtKB-KW"/>
</dbReference>
<feature type="transmembrane region" description="Helical" evidence="2">
    <location>
        <begin position="219"/>
        <end position="238"/>
    </location>
</feature>
<feature type="transmembrane region" description="Helical" evidence="2">
    <location>
        <begin position="542"/>
        <end position="560"/>
    </location>
</feature>
<protein>
    <submittedName>
        <fullName evidence="6">Glycosyltransferase family 39 protein</fullName>
    </submittedName>
</protein>
<sequence length="1275" mass="141807">MIKNTRAAAILIVICVLFMLPVTSVFAEGNLLQNPGFEDGDDSAPSGWTEDAWIPGKDAGYVSVQSSEVHSGSKAAVIENLQPNHLKWIQTVQVEPDHLYKISGWVKVVNAASGGFGAGVFIVGVGGGYPGVMETAGEWKYLEFIGKTGPHQKELGVGASLGGYASLTQGKAYFDDLAVEPLDAAPEGSNIISLDNSSAPQGGDSKPEETPHKISPAKLLLISALFSAFFAVLCNRFFRNNKLMKQPENVYSRWLYVSIGAALILRVWIGLTAQGYQNDMNTFIAWGQRMLDLGPGRFYEEGYFADYPPGYLYILYVLSAIRGIFGLVHGSGGENLLFKLPAIISDLVLGGLIYRAARQKLGSGIALGLSLLFLFNPAVLINSAAWGQADSFFLIFLLLSIQGAANKSLVRAAIWFAIATLVKPQALIFTPVLLFAFYHQRAWKQLALGAVYGLGIFGVLAAPFFWNNGGLSGLINLYKATLSSYPYSTVNAFNLYALTGPMWSALDQTWLGISYRGWGFVFILVAVALAMFYSFQKDRKDLSRSFFIGMVLIVTVFVLGTKMHERYMYPALILTVFAYIQSKDRRFLTLFLGFSLTQYVNVGYTLAHLNAGNNPEADGIVIVTAITNLALLLYMLYIGYDVYGKNRVKNLLPLRSEEEHRSEDLGLVQNIRVLKDKAGNSRFKLKLSRKDWTWMLVITAVYAAVALFHLGSTKAPETLWEPAASGESFYVDLGQSRQLERVNVFGGVGTGKFKLEFSESPEAWGSPLEVNEDVGNVFIWKSQPLSVAARYVKLTVVSPGFTLNEMAFYEQNGGRTPLPIASVTPDGGTAKRGAPGNLFDEQSLIPEYSNFMNSTYFDEIYHARTAYEHYHGIVPYENTHPPLGKLLIGIGMELFGVNPFGWRIIGTLFGIAMLPLIYMMALRLFKQTRYAALAAGLFALDFMHFTQTRISTIDVYGVFFIMLMFYFMQRYFTLNFYKVPLGKTLIPLFWSGFFFGIGVASKWIVLYGGAGLAVMLALALVDRYREYRAAKRVLAEGRLSDQTLAAACRGAVNSFWKNTIITLASCIGFFVIIPAVIYGLSFVPALSPSANGFTLTGLIDAQKNMYNYHSQLVATHPFASSWWEWPFMKRPVWFFSGGEGLPAGQVSSIVTMGNPLIWWTGIFAMIGSLWLTIKRKDKNLFMIWIAFFSQYVPWMLVPRETFLYHYFAMVPFMILAIVYVMKLIDSRYPNARYIRYIYVGVAALLFIAFYPVLSGMQVNGSYVTSVLRWFPSWVF</sequence>
<feature type="domain" description="Protein O-mannosyl-transferase C-terminal four TM" evidence="5">
    <location>
        <begin position="1096"/>
        <end position="1273"/>
    </location>
</feature>
<feature type="transmembrane region" description="Helical" evidence="2">
    <location>
        <begin position="1233"/>
        <end position="1253"/>
    </location>
</feature>
<keyword evidence="7" id="KW-1185">Reference proteome</keyword>
<feature type="transmembrane region" description="Helical" evidence="2">
    <location>
        <begin position="518"/>
        <end position="536"/>
    </location>
</feature>
<feature type="transmembrane region" description="Helical" evidence="2">
    <location>
        <begin position="310"/>
        <end position="329"/>
    </location>
</feature>
<feature type="region of interest" description="Disordered" evidence="1">
    <location>
        <begin position="193"/>
        <end position="212"/>
    </location>
</feature>
<name>A0A850EPC7_9BACL</name>
<dbReference type="Gene3D" id="2.60.120.260">
    <property type="entry name" value="Galactose-binding domain-like"/>
    <property type="match status" value="2"/>
</dbReference>
<feature type="transmembrane region" description="Helical" evidence="2">
    <location>
        <begin position="1203"/>
        <end position="1221"/>
    </location>
</feature>
<dbReference type="EMBL" id="JABWCS010000210">
    <property type="protein sequence ID" value="NUU61609.1"/>
    <property type="molecule type" value="Genomic_DNA"/>
</dbReference>
<feature type="transmembrane region" description="Helical" evidence="2">
    <location>
        <begin position="1180"/>
        <end position="1197"/>
    </location>
</feature>
<evidence type="ECO:0000259" key="4">
    <source>
        <dbReference type="Pfam" id="PF13231"/>
    </source>
</evidence>
<feature type="transmembrane region" description="Helical" evidence="2">
    <location>
        <begin position="250"/>
        <end position="271"/>
    </location>
</feature>
<feature type="transmembrane region" description="Helical" evidence="2">
    <location>
        <begin position="1059"/>
        <end position="1080"/>
    </location>
</feature>
<dbReference type="Proteomes" id="UP000564806">
    <property type="component" value="Unassembled WGS sequence"/>
</dbReference>
<feature type="signal peptide" evidence="3">
    <location>
        <begin position="1"/>
        <end position="27"/>
    </location>
</feature>
<accession>A0A850EPC7</accession>
<evidence type="ECO:0000256" key="3">
    <source>
        <dbReference type="SAM" id="SignalP"/>
    </source>
</evidence>
<feature type="domain" description="Glycosyltransferase RgtA/B/C/D-like" evidence="4">
    <location>
        <begin position="880"/>
        <end position="1016"/>
    </location>
</feature>
<feature type="transmembrane region" description="Helical" evidence="2">
    <location>
        <begin position="619"/>
        <end position="640"/>
    </location>
</feature>
<dbReference type="InterPro" id="IPR027005">
    <property type="entry name" value="PMT-like"/>
</dbReference>
<comment type="caution">
    <text evidence="6">The sequence shown here is derived from an EMBL/GenBank/DDBJ whole genome shotgun (WGS) entry which is preliminary data.</text>
</comment>
<organism evidence="6 7">
    <name type="scientific">Paenibacillus agri</name>
    <dbReference type="NCBI Taxonomy" id="2744309"/>
    <lineage>
        <taxon>Bacteria</taxon>
        <taxon>Bacillati</taxon>
        <taxon>Bacillota</taxon>
        <taxon>Bacilli</taxon>
        <taxon>Bacillales</taxon>
        <taxon>Paenibacillaceae</taxon>
        <taxon>Paenibacillus</taxon>
    </lineage>
</organism>
<reference evidence="6" key="1">
    <citation type="submission" date="2020-06" db="EMBL/GenBank/DDBJ databases">
        <title>Paenibacillus sp. nov., isolated from soil.</title>
        <authorList>
            <person name="Seo Y.L."/>
        </authorList>
    </citation>
    <scope>NUCLEOTIDE SEQUENCE [LARGE SCALE GENOMIC DNA]</scope>
    <source>
        <strain evidence="6">JW14</strain>
    </source>
</reference>
<dbReference type="PANTHER" id="PTHR10050">
    <property type="entry name" value="DOLICHYL-PHOSPHATE-MANNOSE--PROTEIN MANNOSYLTRANSFERASE"/>
    <property type="match status" value="1"/>
</dbReference>
<keyword evidence="2" id="KW-0472">Membrane</keyword>
<feature type="transmembrane region" description="Helical" evidence="2">
    <location>
        <begin position="900"/>
        <end position="918"/>
    </location>
</feature>
<feature type="transmembrane region" description="Helical" evidence="2">
    <location>
        <begin position="692"/>
        <end position="711"/>
    </location>
</feature>
<keyword evidence="2" id="KW-1133">Transmembrane helix</keyword>
<dbReference type="Pfam" id="PF16192">
    <property type="entry name" value="PMT_4TMC"/>
    <property type="match status" value="1"/>
</dbReference>
<feature type="transmembrane region" description="Helical" evidence="2">
    <location>
        <begin position="412"/>
        <end position="434"/>
    </location>
</feature>
<feature type="chain" id="PRO_5032836456" evidence="3">
    <location>
        <begin position="28"/>
        <end position="1275"/>
    </location>
</feature>